<evidence type="ECO:0000256" key="1">
    <source>
        <dbReference type="ARBA" id="ARBA00009437"/>
    </source>
</evidence>
<keyword evidence="7" id="KW-1185">Reference proteome</keyword>
<evidence type="ECO:0000256" key="2">
    <source>
        <dbReference type="ARBA" id="ARBA00023015"/>
    </source>
</evidence>
<dbReference type="InterPro" id="IPR058163">
    <property type="entry name" value="LysR-type_TF_proteobact-type"/>
</dbReference>
<dbReference type="PROSITE" id="PS50931">
    <property type="entry name" value="HTH_LYSR"/>
    <property type="match status" value="1"/>
</dbReference>
<dbReference type="InterPro" id="IPR036388">
    <property type="entry name" value="WH-like_DNA-bd_sf"/>
</dbReference>
<dbReference type="RefSeq" id="WP_339106864.1">
    <property type="nucleotide sequence ID" value="NZ_CP146606.1"/>
</dbReference>
<keyword evidence="2" id="KW-0805">Transcription regulation</keyword>
<evidence type="ECO:0000313" key="6">
    <source>
        <dbReference type="EMBL" id="WYK19662.1"/>
    </source>
</evidence>
<name>A0ABZ2TIU4_9RHOB</name>
<dbReference type="Pfam" id="PF00126">
    <property type="entry name" value="HTH_1"/>
    <property type="match status" value="1"/>
</dbReference>
<gene>
    <name evidence="6" type="ORF">RZS32_007340</name>
</gene>
<sequence length="289" mass="31159">MSISPPRPKSPPLNALRAFEAAARLGGFAKAAEELSVSPGAISQHIKSLESWVGVALFERQSQGVVLSQTGVRLAPGFIKAFDALGAAVRDLCDEAPERAIQIAALPSVAQLWLPSRMSILRSEFPGTKLSVTALEDPPNLKRDIFDMTFFLGAPTGIREETVLEEDEIFPVCAPNIAARLKAPSDLQAETLILDASWRADWSMWCEAAGLDLRNLEEAAQYSLYALALEEARNGAGVLIGHKSLVRPALRDGSLVAPFQHRVSTGLCLIMTATKRAHALAQRIKGLVT</sequence>
<dbReference type="PANTHER" id="PTHR30537">
    <property type="entry name" value="HTH-TYPE TRANSCRIPTIONAL REGULATOR"/>
    <property type="match status" value="1"/>
</dbReference>
<evidence type="ECO:0000256" key="3">
    <source>
        <dbReference type="ARBA" id="ARBA00023125"/>
    </source>
</evidence>
<dbReference type="SUPFAM" id="SSF53850">
    <property type="entry name" value="Periplasmic binding protein-like II"/>
    <property type="match status" value="1"/>
</dbReference>
<dbReference type="InterPro" id="IPR036390">
    <property type="entry name" value="WH_DNA-bd_sf"/>
</dbReference>
<feature type="domain" description="HTH lysR-type" evidence="5">
    <location>
        <begin position="11"/>
        <end position="68"/>
    </location>
</feature>
<dbReference type="Gene3D" id="1.10.10.10">
    <property type="entry name" value="Winged helix-like DNA-binding domain superfamily/Winged helix DNA-binding domain"/>
    <property type="match status" value="1"/>
</dbReference>
<dbReference type="InterPro" id="IPR000847">
    <property type="entry name" value="LysR_HTH_N"/>
</dbReference>
<dbReference type="InterPro" id="IPR005119">
    <property type="entry name" value="LysR_subst-bd"/>
</dbReference>
<dbReference type="PANTHER" id="PTHR30537:SF74">
    <property type="entry name" value="HTH-TYPE TRANSCRIPTIONAL REGULATOR TRPI"/>
    <property type="match status" value="1"/>
</dbReference>
<reference evidence="6 7" key="1">
    <citation type="submission" date="2024-02" db="EMBL/GenBank/DDBJ databases">
        <title>Roseovarius strain W115 nov., isolated from a marine algae.</title>
        <authorList>
            <person name="Lee M.W."/>
            <person name="Lee J.K."/>
            <person name="Kim J.M."/>
            <person name="Choi D.G."/>
            <person name="Baek J.H."/>
            <person name="Bayburt H."/>
            <person name="Jung J.J."/>
            <person name="Han D.M."/>
            <person name="Jeon C.O."/>
        </authorList>
    </citation>
    <scope>NUCLEOTIDE SEQUENCE [LARGE SCALE GENOMIC DNA]</scope>
    <source>
        <strain evidence="6 7">W115</strain>
    </source>
</reference>
<dbReference type="SUPFAM" id="SSF46785">
    <property type="entry name" value="Winged helix' DNA-binding domain"/>
    <property type="match status" value="1"/>
</dbReference>
<protein>
    <submittedName>
        <fullName evidence="6">LysR substrate-binding domain-containing protein</fullName>
    </submittedName>
</protein>
<dbReference type="EMBL" id="CP146606">
    <property type="protein sequence ID" value="WYK19662.1"/>
    <property type="molecule type" value="Genomic_DNA"/>
</dbReference>
<comment type="similarity">
    <text evidence="1">Belongs to the LysR transcriptional regulatory family.</text>
</comment>
<organism evidence="6 7">
    <name type="scientific">Roseovarius rhodophyticola</name>
    <dbReference type="NCBI Taxonomy" id="3080827"/>
    <lineage>
        <taxon>Bacteria</taxon>
        <taxon>Pseudomonadati</taxon>
        <taxon>Pseudomonadota</taxon>
        <taxon>Alphaproteobacteria</taxon>
        <taxon>Rhodobacterales</taxon>
        <taxon>Roseobacteraceae</taxon>
        <taxon>Roseovarius</taxon>
    </lineage>
</organism>
<proteinExistence type="inferred from homology"/>
<dbReference type="Gene3D" id="3.40.190.10">
    <property type="entry name" value="Periplasmic binding protein-like II"/>
    <property type="match status" value="2"/>
</dbReference>
<evidence type="ECO:0000313" key="7">
    <source>
        <dbReference type="Proteomes" id="UP001281305"/>
    </source>
</evidence>
<evidence type="ECO:0000256" key="4">
    <source>
        <dbReference type="ARBA" id="ARBA00023163"/>
    </source>
</evidence>
<evidence type="ECO:0000259" key="5">
    <source>
        <dbReference type="PROSITE" id="PS50931"/>
    </source>
</evidence>
<keyword evidence="4" id="KW-0804">Transcription</keyword>
<accession>A0ABZ2TIU4</accession>
<dbReference type="Pfam" id="PF03466">
    <property type="entry name" value="LysR_substrate"/>
    <property type="match status" value="1"/>
</dbReference>
<dbReference type="PRINTS" id="PR00039">
    <property type="entry name" value="HTHLYSR"/>
</dbReference>
<dbReference type="Proteomes" id="UP001281305">
    <property type="component" value="Chromosome"/>
</dbReference>
<keyword evidence="3" id="KW-0238">DNA-binding</keyword>